<keyword evidence="1" id="KW-0808">Transferase</keyword>
<accession>A0A6J7NIZ8</accession>
<dbReference type="EMBL" id="CAFBMH010000003">
    <property type="protein sequence ID" value="CAB4890062.1"/>
    <property type="molecule type" value="Genomic_DNA"/>
</dbReference>
<evidence type="ECO:0000313" key="4">
    <source>
        <dbReference type="EMBL" id="CAB4890062.1"/>
    </source>
</evidence>
<dbReference type="SUPFAM" id="SSF55729">
    <property type="entry name" value="Acyl-CoA N-acyltransferases (Nat)"/>
    <property type="match status" value="1"/>
</dbReference>
<dbReference type="CDD" id="cd04301">
    <property type="entry name" value="NAT_SF"/>
    <property type="match status" value="1"/>
</dbReference>
<dbReference type="Pfam" id="PF13420">
    <property type="entry name" value="Acetyltransf_4"/>
    <property type="match status" value="1"/>
</dbReference>
<evidence type="ECO:0000259" key="3">
    <source>
        <dbReference type="PROSITE" id="PS51186"/>
    </source>
</evidence>
<proteinExistence type="predicted"/>
<evidence type="ECO:0000313" key="5">
    <source>
        <dbReference type="EMBL" id="CAB4993221.1"/>
    </source>
</evidence>
<sequence>MHIRLATIADAEAIRTIYNLEVTETTHTFDMVPRSLVDQQQWLTSRLGALTVLTAEHAGEVVGFASLSSYRDRPAYRTTVEDSVYVARSHQGKGVGKLLLTATVEAARSRGFHTMMARIVDGHEASIQLHRSVGFELVGIEREVGRKFHRWLDVALMQRMLRS</sequence>
<feature type="domain" description="N-acetyltransferase" evidence="3">
    <location>
        <begin position="1"/>
        <end position="162"/>
    </location>
</feature>
<reference evidence="5" key="1">
    <citation type="submission" date="2020-05" db="EMBL/GenBank/DDBJ databases">
        <authorList>
            <person name="Chiriac C."/>
            <person name="Salcher M."/>
            <person name="Ghai R."/>
            <person name="Kavagutti S V."/>
        </authorList>
    </citation>
    <scope>NUCLEOTIDE SEQUENCE</scope>
</reference>
<organism evidence="5">
    <name type="scientific">freshwater metagenome</name>
    <dbReference type="NCBI Taxonomy" id="449393"/>
    <lineage>
        <taxon>unclassified sequences</taxon>
        <taxon>metagenomes</taxon>
        <taxon>ecological metagenomes</taxon>
    </lineage>
</organism>
<name>A0A6J7NIZ8_9ZZZZ</name>
<protein>
    <submittedName>
        <fullName evidence="5">Unannotated protein</fullName>
    </submittedName>
</protein>
<dbReference type="PROSITE" id="PS51186">
    <property type="entry name" value="GNAT"/>
    <property type="match status" value="1"/>
</dbReference>
<dbReference type="InterPro" id="IPR016181">
    <property type="entry name" value="Acyl_CoA_acyltransferase"/>
</dbReference>
<dbReference type="PANTHER" id="PTHR43072">
    <property type="entry name" value="N-ACETYLTRANSFERASE"/>
    <property type="match status" value="1"/>
</dbReference>
<dbReference type="AlphaFoldDB" id="A0A6J7NIZ8"/>
<dbReference type="InterPro" id="IPR000182">
    <property type="entry name" value="GNAT_dom"/>
</dbReference>
<evidence type="ECO:0000256" key="1">
    <source>
        <dbReference type="ARBA" id="ARBA00022679"/>
    </source>
</evidence>
<dbReference type="PANTHER" id="PTHR43072:SF23">
    <property type="entry name" value="UPF0039 PROTEIN C11D3.02C"/>
    <property type="match status" value="1"/>
</dbReference>
<dbReference type="EMBL" id="CAFBOS010000057">
    <property type="protein sequence ID" value="CAB4993221.1"/>
    <property type="molecule type" value="Genomic_DNA"/>
</dbReference>
<dbReference type="GO" id="GO:0016747">
    <property type="term" value="F:acyltransferase activity, transferring groups other than amino-acyl groups"/>
    <property type="evidence" value="ECO:0007669"/>
    <property type="project" value="InterPro"/>
</dbReference>
<gene>
    <name evidence="4" type="ORF">UFOPK3543_00187</name>
    <name evidence="5" type="ORF">UFOPK3967_01148</name>
</gene>
<keyword evidence="2" id="KW-0012">Acyltransferase</keyword>
<dbReference type="Gene3D" id="3.40.630.30">
    <property type="match status" value="1"/>
</dbReference>
<evidence type="ECO:0000256" key="2">
    <source>
        <dbReference type="ARBA" id="ARBA00023315"/>
    </source>
</evidence>